<keyword evidence="1 7" id="KW-0479">Metal-binding</keyword>
<comment type="subunit">
    <text evidence="7">Homodimer.</text>
</comment>
<dbReference type="GO" id="GO:0051539">
    <property type="term" value="F:4 iron, 4 sulfur cluster binding"/>
    <property type="evidence" value="ECO:0007669"/>
    <property type="project" value="TreeGrafter"/>
</dbReference>
<dbReference type="GO" id="GO:0005524">
    <property type="term" value="F:ATP binding"/>
    <property type="evidence" value="ECO:0007669"/>
    <property type="project" value="UniProtKB-UniRule"/>
</dbReference>
<comment type="caution">
    <text evidence="8">The sequence shown here is derived from an EMBL/GenBank/DDBJ whole genome shotgun (WGS) entry which is preliminary data.</text>
</comment>
<dbReference type="CDD" id="cd02037">
    <property type="entry name" value="Mrp_NBP35"/>
    <property type="match status" value="1"/>
</dbReference>
<evidence type="ECO:0000256" key="1">
    <source>
        <dbReference type="ARBA" id="ARBA00022723"/>
    </source>
</evidence>
<keyword evidence="9" id="KW-1185">Reference proteome</keyword>
<evidence type="ECO:0000256" key="5">
    <source>
        <dbReference type="ARBA" id="ARBA00023014"/>
    </source>
</evidence>
<keyword evidence="3 7" id="KW-0067">ATP-binding</keyword>
<dbReference type="InterPro" id="IPR027417">
    <property type="entry name" value="P-loop_NTPase"/>
</dbReference>
<comment type="similarity">
    <text evidence="6 7">Belongs to the Mrp/NBP35 ATP-binding proteins family.</text>
</comment>
<dbReference type="GO" id="GO:0016226">
    <property type="term" value="P:iron-sulfur cluster assembly"/>
    <property type="evidence" value="ECO:0007669"/>
    <property type="project" value="InterPro"/>
</dbReference>
<dbReference type="RefSeq" id="WP_171679631.1">
    <property type="nucleotide sequence ID" value="NZ_JABGBN010000001.1"/>
</dbReference>
<protein>
    <recommendedName>
        <fullName evidence="7">Iron-sulfur cluster carrier protein</fullName>
    </recommendedName>
</protein>
<dbReference type="SUPFAM" id="SSF52540">
    <property type="entry name" value="P-loop containing nucleoside triphosphate hydrolases"/>
    <property type="match status" value="1"/>
</dbReference>
<name>A0A849P2S9_9BURK</name>
<dbReference type="Pfam" id="PF10609">
    <property type="entry name" value="ParA"/>
    <property type="match status" value="1"/>
</dbReference>
<dbReference type="GO" id="GO:0140663">
    <property type="term" value="F:ATP-dependent FeS chaperone activity"/>
    <property type="evidence" value="ECO:0007669"/>
    <property type="project" value="InterPro"/>
</dbReference>
<gene>
    <name evidence="8" type="primary">apbC</name>
    <name evidence="8" type="ORF">HKX39_02000</name>
</gene>
<evidence type="ECO:0000256" key="7">
    <source>
        <dbReference type="HAMAP-Rule" id="MF_02040"/>
    </source>
</evidence>
<dbReference type="Gene3D" id="3.40.50.300">
    <property type="entry name" value="P-loop containing nucleotide triphosphate hydrolases"/>
    <property type="match status" value="1"/>
</dbReference>
<evidence type="ECO:0000313" key="8">
    <source>
        <dbReference type="EMBL" id="NOL50951.1"/>
    </source>
</evidence>
<proteinExistence type="inferred from homology"/>
<dbReference type="GO" id="GO:0016887">
    <property type="term" value="F:ATP hydrolysis activity"/>
    <property type="evidence" value="ECO:0007669"/>
    <property type="project" value="UniProtKB-UniRule"/>
</dbReference>
<accession>A0A849P2S9</accession>
<dbReference type="PANTHER" id="PTHR42961:SF2">
    <property type="entry name" value="IRON-SULFUR PROTEIN NUBPL"/>
    <property type="match status" value="1"/>
</dbReference>
<comment type="function">
    <text evidence="7">Binds and transfers iron-sulfur (Fe-S) clusters to target apoproteins. Can hydrolyze ATP.</text>
</comment>
<dbReference type="EMBL" id="JABGBN010000001">
    <property type="protein sequence ID" value="NOL50951.1"/>
    <property type="molecule type" value="Genomic_DNA"/>
</dbReference>
<dbReference type="GO" id="GO:0046872">
    <property type="term" value="F:metal ion binding"/>
    <property type="evidence" value="ECO:0007669"/>
    <property type="project" value="UniProtKB-KW"/>
</dbReference>
<dbReference type="NCBIfam" id="NF008669">
    <property type="entry name" value="PRK11670.1"/>
    <property type="match status" value="1"/>
</dbReference>
<dbReference type="Proteomes" id="UP000537862">
    <property type="component" value="Unassembled WGS sequence"/>
</dbReference>
<dbReference type="InterPro" id="IPR019591">
    <property type="entry name" value="Mrp/NBP35_ATP-bd"/>
</dbReference>
<dbReference type="AlphaFoldDB" id="A0A849P2S9"/>
<keyword evidence="7" id="KW-0378">Hydrolase</keyword>
<keyword evidence="4 7" id="KW-0408">Iron</keyword>
<dbReference type="InterPro" id="IPR000808">
    <property type="entry name" value="Mrp-like_CS"/>
</dbReference>
<keyword evidence="5 7" id="KW-0411">Iron-sulfur</keyword>
<evidence type="ECO:0000313" key="9">
    <source>
        <dbReference type="Proteomes" id="UP000537862"/>
    </source>
</evidence>
<reference evidence="8 9" key="1">
    <citation type="submission" date="2020-05" db="EMBL/GenBank/DDBJ databases">
        <authorList>
            <person name="Niu N."/>
        </authorList>
    </citation>
    <scope>NUCLEOTIDE SEQUENCE [LARGE SCALE GENOMIC DNA]</scope>
    <source>
        <strain evidence="8 9">3340-03</strain>
    </source>
</reference>
<sequence>MSVTLSISQILSSLQSLQDPLIIETIGHKLKADDIHIQGSTVSIRLTPGYFLTEIDRKALQNQALNLLHSLGVTEVRLDIVNGVQKHKVQEGLKPIETIKNIIAVASGKGGVGKSTTAVNLAVALAQAGARVGILDADIYGPSQPLLLGVKGKPEMDKNNHMLPPQSHGVWVNSFGFLIEENQAAIWRGPMVVQAMNQLLSLTAWPDLDYLIVDMPPGTGDIALSLAQKVPVVGAVIVTTPQDIALLDVRKGASMFQTVNVPILGVVENMSVHICSHCGHVEHIFGEDGGKQLAEKLAVSYLGGLPLTMSVREQSDSGVPIVAKSPDSEVSVIYQQMARKLMLNVSNLPKDMAHKFPPIVVKR</sequence>
<evidence type="ECO:0000256" key="4">
    <source>
        <dbReference type="ARBA" id="ARBA00023004"/>
    </source>
</evidence>
<evidence type="ECO:0000256" key="2">
    <source>
        <dbReference type="ARBA" id="ARBA00022741"/>
    </source>
</evidence>
<organism evidence="8 9">
    <name type="scientific">Pelistega suis</name>
    <dbReference type="NCBI Taxonomy" id="1631957"/>
    <lineage>
        <taxon>Bacteria</taxon>
        <taxon>Pseudomonadati</taxon>
        <taxon>Pseudomonadota</taxon>
        <taxon>Betaproteobacteria</taxon>
        <taxon>Burkholderiales</taxon>
        <taxon>Alcaligenaceae</taxon>
        <taxon>Pelistega</taxon>
    </lineage>
</organism>
<dbReference type="InterPro" id="IPR033756">
    <property type="entry name" value="YlxH/NBP35"/>
</dbReference>
<evidence type="ECO:0000256" key="3">
    <source>
        <dbReference type="ARBA" id="ARBA00022840"/>
    </source>
</evidence>
<feature type="binding site" evidence="7">
    <location>
        <begin position="108"/>
        <end position="115"/>
    </location>
    <ligand>
        <name>ATP</name>
        <dbReference type="ChEBI" id="CHEBI:30616"/>
    </ligand>
</feature>
<dbReference type="HAMAP" id="MF_02040">
    <property type="entry name" value="Mrp_NBP35"/>
    <property type="match status" value="1"/>
</dbReference>
<keyword evidence="2 7" id="KW-0547">Nucleotide-binding</keyword>
<dbReference type="PANTHER" id="PTHR42961">
    <property type="entry name" value="IRON-SULFUR PROTEIN NUBPL"/>
    <property type="match status" value="1"/>
</dbReference>
<dbReference type="FunFam" id="3.40.50.300:FF:000418">
    <property type="entry name" value="Iron-sulfur cluster carrier protein"/>
    <property type="match status" value="1"/>
</dbReference>
<dbReference type="PROSITE" id="PS01215">
    <property type="entry name" value="MRP"/>
    <property type="match status" value="1"/>
</dbReference>
<evidence type="ECO:0000256" key="6">
    <source>
        <dbReference type="ARBA" id="ARBA00024036"/>
    </source>
</evidence>
<dbReference type="InterPro" id="IPR044304">
    <property type="entry name" value="NUBPL-like"/>
</dbReference>